<feature type="region of interest" description="Disordered" evidence="1">
    <location>
        <begin position="16"/>
        <end position="79"/>
    </location>
</feature>
<proteinExistence type="predicted"/>
<dbReference type="AlphaFoldDB" id="A0AAV7N5P6"/>
<organism evidence="2 3">
    <name type="scientific">Pleurodeles waltl</name>
    <name type="common">Iberian ribbed newt</name>
    <dbReference type="NCBI Taxonomy" id="8319"/>
    <lineage>
        <taxon>Eukaryota</taxon>
        <taxon>Metazoa</taxon>
        <taxon>Chordata</taxon>
        <taxon>Craniata</taxon>
        <taxon>Vertebrata</taxon>
        <taxon>Euteleostomi</taxon>
        <taxon>Amphibia</taxon>
        <taxon>Batrachia</taxon>
        <taxon>Caudata</taxon>
        <taxon>Salamandroidea</taxon>
        <taxon>Salamandridae</taxon>
        <taxon>Pleurodelinae</taxon>
        <taxon>Pleurodeles</taxon>
    </lineage>
</organism>
<dbReference type="EMBL" id="JANPWB010000013">
    <property type="protein sequence ID" value="KAJ1108538.1"/>
    <property type="molecule type" value="Genomic_DNA"/>
</dbReference>
<feature type="region of interest" description="Disordered" evidence="1">
    <location>
        <begin position="94"/>
        <end position="113"/>
    </location>
</feature>
<protein>
    <submittedName>
        <fullName evidence="2">Uncharacterized protein</fullName>
    </submittedName>
</protein>
<name>A0AAV7N5P6_PLEWA</name>
<gene>
    <name evidence="2" type="ORF">NDU88_005914</name>
</gene>
<dbReference type="Proteomes" id="UP001066276">
    <property type="component" value="Chromosome 9"/>
</dbReference>
<keyword evidence="3" id="KW-1185">Reference proteome</keyword>
<accession>A0AAV7N5P6</accession>
<evidence type="ECO:0000313" key="3">
    <source>
        <dbReference type="Proteomes" id="UP001066276"/>
    </source>
</evidence>
<evidence type="ECO:0000313" key="2">
    <source>
        <dbReference type="EMBL" id="KAJ1108538.1"/>
    </source>
</evidence>
<reference evidence="2" key="1">
    <citation type="journal article" date="2022" name="bioRxiv">
        <title>Sequencing and chromosome-scale assembly of the giantPleurodeles waltlgenome.</title>
        <authorList>
            <person name="Brown T."/>
            <person name="Elewa A."/>
            <person name="Iarovenko S."/>
            <person name="Subramanian E."/>
            <person name="Araus A.J."/>
            <person name="Petzold A."/>
            <person name="Susuki M."/>
            <person name="Suzuki K.-i.T."/>
            <person name="Hayashi T."/>
            <person name="Toyoda A."/>
            <person name="Oliveira C."/>
            <person name="Osipova E."/>
            <person name="Leigh N.D."/>
            <person name="Simon A."/>
            <person name="Yun M.H."/>
        </authorList>
    </citation>
    <scope>NUCLEOTIDE SEQUENCE</scope>
    <source>
        <strain evidence="2">20211129_DDA</strain>
        <tissue evidence="2">Liver</tissue>
    </source>
</reference>
<evidence type="ECO:0000256" key="1">
    <source>
        <dbReference type="SAM" id="MobiDB-lite"/>
    </source>
</evidence>
<comment type="caution">
    <text evidence="2">The sequence shown here is derived from an EMBL/GenBank/DDBJ whole genome shotgun (WGS) entry which is preliminary data.</text>
</comment>
<feature type="compositionally biased region" description="Low complexity" evidence="1">
    <location>
        <begin position="62"/>
        <end position="72"/>
    </location>
</feature>
<sequence>MTPHILLVAAEPAERWQGRAQNRGSCPKRLTRAGPERRSRRPAPSRDHAVKHPSASALKTWGGRSRAGYGSRSSREAVSAGFCKKDVLIRYGGENHLSPIAEPAERRRQRAQT</sequence>